<gene>
    <name evidence="2" type="ORF">S03H2_54827</name>
</gene>
<dbReference type="SUPFAM" id="SSF55874">
    <property type="entry name" value="ATPase domain of HSP90 chaperone/DNA topoisomerase II/histidine kinase"/>
    <property type="match status" value="1"/>
</dbReference>
<organism evidence="2">
    <name type="scientific">marine sediment metagenome</name>
    <dbReference type="NCBI Taxonomy" id="412755"/>
    <lineage>
        <taxon>unclassified sequences</taxon>
        <taxon>metagenomes</taxon>
        <taxon>ecological metagenomes</taxon>
    </lineage>
</organism>
<feature type="domain" description="Histidine kinase/HSP90-like ATPase" evidence="1">
    <location>
        <begin position="1"/>
        <end position="67"/>
    </location>
</feature>
<proteinExistence type="predicted"/>
<dbReference type="InterPro" id="IPR036890">
    <property type="entry name" value="HATPase_C_sf"/>
</dbReference>
<dbReference type="InterPro" id="IPR003594">
    <property type="entry name" value="HATPase_dom"/>
</dbReference>
<accession>X1JJA3</accession>
<dbReference type="Gene3D" id="3.30.565.10">
    <property type="entry name" value="Histidine kinase-like ATPase, C-terminal domain"/>
    <property type="match status" value="1"/>
</dbReference>
<evidence type="ECO:0000259" key="1">
    <source>
        <dbReference type="Pfam" id="PF02518"/>
    </source>
</evidence>
<dbReference type="EMBL" id="BARU01034982">
    <property type="protein sequence ID" value="GAH69818.1"/>
    <property type="molecule type" value="Genomic_DNA"/>
</dbReference>
<dbReference type="PANTHER" id="PTHR34220:SF7">
    <property type="entry name" value="SENSOR HISTIDINE KINASE YPDA"/>
    <property type="match status" value="1"/>
</dbReference>
<dbReference type="AlphaFoldDB" id="X1JJA3"/>
<evidence type="ECO:0000313" key="2">
    <source>
        <dbReference type="EMBL" id="GAH69818.1"/>
    </source>
</evidence>
<comment type="caution">
    <text evidence="2">The sequence shown here is derived from an EMBL/GenBank/DDBJ whole genome shotgun (WGS) entry which is preliminary data.</text>
</comment>
<reference evidence="2" key="1">
    <citation type="journal article" date="2014" name="Front. Microbiol.">
        <title>High frequency of phylogenetically diverse reductive dehalogenase-homologous genes in deep subseafloor sedimentary metagenomes.</title>
        <authorList>
            <person name="Kawai M."/>
            <person name="Futagami T."/>
            <person name="Toyoda A."/>
            <person name="Takaki Y."/>
            <person name="Nishi S."/>
            <person name="Hori S."/>
            <person name="Arai W."/>
            <person name="Tsubouchi T."/>
            <person name="Morono Y."/>
            <person name="Uchiyama I."/>
            <person name="Ito T."/>
            <person name="Fujiyama A."/>
            <person name="Inagaki F."/>
            <person name="Takami H."/>
        </authorList>
    </citation>
    <scope>NUCLEOTIDE SEQUENCE</scope>
    <source>
        <strain evidence="2">Expedition CK06-06</strain>
    </source>
</reference>
<name>X1JJA3_9ZZZZ</name>
<dbReference type="InterPro" id="IPR050640">
    <property type="entry name" value="Bact_2-comp_sensor_kinase"/>
</dbReference>
<protein>
    <recommendedName>
        <fullName evidence="1">Histidine kinase/HSP90-like ATPase domain-containing protein</fullName>
    </recommendedName>
</protein>
<sequence>VLQPLVENALYHGIRPKGEPGNIFVSAKQDNGLVRLVVRDDGVGMEKSLIDGIKKRERSNAASGFGLNKTIERLRIFYGIQEKVKQISKASPEAIITCILLV</sequence>
<dbReference type="PANTHER" id="PTHR34220">
    <property type="entry name" value="SENSOR HISTIDINE KINASE YPDA"/>
    <property type="match status" value="1"/>
</dbReference>
<feature type="non-terminal residue" evidence="2">
    <location>
        <position position="1"/>
    </location>
</feature>
<dbReference type="Pfam" id="PF02518">
    <property type="entry name" value="HATPase_c"/>
    <property type="match status" value="1"/>
</dbReference>